<name>A0A345P4L9_9GAMM</name>
<gene>
    <name evidence="3" type="ORF">HYN46_04860</name>
</gene>
<keyword evidence="1" id="KW-0732">Signal</keyword>
<feature type="chain" id="PRO_5016657789" evidence="1">
    <location>
        <begin position="18"/>
        <end position="148"/>
    </location>
</feature>
<evidence type="ECO:0000256" key="1">
    <source>
        <dbReference type="SAM" id="SignalP"/>
    </source>
</evidence>
<dbReference type="Gene3D" id="2.60.120.10">
    <property type="entry name" value="Jelly Rolls"/>
    <property type="match status" value="1"/>
</dbReference>
<dbReference type="Proteomes" id="UP000253940">
    <property type="component" value="Chromosome"/>
</dbReference>
<dbReference type="SUPFAM" id="SSF51182">
    <property type="entry name" value="RmlC-like cupins"/>
    <property type="match status" value="1"/>
</dbReference>
<dbReference type="InterPro" id="IPR011051">
    <property type="entry name" value="RmlC_Cupin_sf"/>
</dbReference>
<accession>A0A345P4L9</accession>
<dbReference type="InterPro" id="IPR014710">
    <property type="entry name" value="RmlC-like_jellyroll"/>
</dbReference>
<evidence type="ECO:0000259" key="2">
    <source>
        <dbReference type="Pfam" id="PF07883"/>
    </source>
</evidence>
<protein>
    <submittedName>
        <fullName evidence="3">Cupin domain-containing protein</fullName>
    </submittedName>
</protein>
<dbReference type="AlphaFoldDB" id="A0A345P4L9"/>
<dbReference type="OrthoDB" id="116921at2"/>
<feature type="domain" description="Cupin type-2" evidence="2">
    <location>
        <begin position="59"/>
        <end position="127"/>
    </location>
</feature>
<dbReference type="Pfam" id="PF07883">
    <property type="entry name" value="Cupin_2"/>
    <property type="match status" value="1"/>
</dbReference>
<evidence type="ECO:0000313" key="3">
    <source>
        <dbReference type="EMBL" id="AXI02228.1"/>
    </source>
</evidence>
<sequence length="148" mass="15924">MKVFPIFMILISMGVSAEPLVLHPDQLSAITVSPGVTLKELTGRSALGTAKSDLNSVALFHLEPGKASAWSYNKIGEESFFILKGHGKIWTGSHSQEVKEGSFILVPPSVVRSIRAAKNESLEFYAITSPAWSKEDDVLTSAPEGAPK</sequence>
<organism evidence="3 4">
    <name type="scientific">Aquirhabdus parva</name>
    <dbReference type="NCBI Taxonomy" id="2283318"/>
    <lineage>
        <taxon>Bacteria</taxon>
        <taxon>Pseudomonadati</taxon>
        <taxon>Pseudomonadota</taxon>
        <taxon>Gammaproteobacteria</taxon>
        <taxon>Moraxellales</taxon>
        <taxon>Moraxellaceae</taxon>
        <taxon>Aquirhabdus</taxon>
    </lineage>
</organism>
<reference evidence="3 4" key="1">
    <citation type="submission" date="2018-07" db="EMBL/GenBank/DDBJ databases">
        <title>Genome sequencing of Moraxellaceae gen. HYN0046.</title>
        <authorList>
            <person name="Kim M."/>
            <person name="Yi H."/>
        </authorList>
    </citation>
    <scope>NUCLEOTIDE SEQUENCE [LARGE SCALE GENOMIC DNA]</scope>
    <source>
        <strain evidence="3 4">HYN0046</strain>
    </source>
</reference>
<dbReference type="EMBL" id="CP031222">
    <property type="protein sequence ID" value="AXI02228.1"/>
    <property type="molecule type" value="Genomic_DNA"/>
</dbReference>
<proteinExistence type="predicted"/>
<feature type="signal peptide" evidence="1">
    <location>
        <begin position="1"/>
        <end position="17"/>
    </location>
</feature>
<evidence type="ECO:0000313" key="4">
    <source>
        <dbReference type="Proteomes" id="UP000253940"/>
    </source>
</evidence>
<dbReference type="InterPro" id="IPR052044">
    <property type="entry name" value="PKS_Associated_Protein"/>
</dbReference>
<keyword evidence="4" id="KW-1185">Reference proteome</keyword>
<dbReference type="PANTHER" id="PTHR36114">
    <property type="entry name" value="16.7 KDA PROTEIN IN WHIE LOCUS"/>
    <property type="match status" value="1"/>
</dbReference>
<dbReference type="RefSeq" id="WP_114898338.1">
    <property type="nucleotide sequence ID" value="NZ_CP031222.1"/>
</dbReference>
<dbReference type="KEGG" id="mbah:HYN46_04860"/>
<dbReference type="PANTHER" id="PTHR36114:SF1">
    <property type="entry name" value="16.7 KDA PROTEIN IN WHIE LOCUS"/>
    <property type="match status" value="1"/>
</dbReference>
<dbReference type="InterPro" id="IPR013096">
    <property type="entry name" value="Cupin_2"/>
</dbReference>